<proteinExistence type="predicted"/>
<comment type="caution">
    <text evidence="1">The sequence shown here is derived from an EMBL/GenBank/DDBJ whole genome shotgun (WGS) entry which is preliminary data.</text>
</comment>
<dbReference type="Proteomes" id="UP001234297">
    <property type="component" value="Chromosome 3"/>
</dbReference>
<keyword evidence="2" id="KW-1185">Reference proteome</keyword>
<accession>A0ACC2LRH4</accession>
<name>A0ACC2LRH4_PERAE</name>
<reference evidence="1 2" key="1">
    <citation type="journal article" date="2022" name="Hortic Res">
        <title>A haplotype resolved chromosomal level avocado genome allows analysis of novel avocado genes.</title>
        <authorList>
            <person name="Nath O."/>
            <person name="Fletcher S.J."/>
            <person name="Hayward A."/>
            <person name="Shaw L.M."/>
            <person name="Masouleh A.K."/>
            <person name="Furtado A."/>
            <person name="Henry R.J."/>
            <person name="Mitter N."/>
        </authorList>
    </citation>
    <scope>NUCLEOTIDE SEQUENCE [LARGE SCALE GENOMIC DNA]</scope>
    <source>
        <strain evidence="2">cv. Hass</strain>
    </source>
</reference>
<evidence type="ECO:0000313" key="2">
    <source>
        <dbReference type="Proteomes" id="UP001234297"/>
    </source>
</evidence>
<sequence length="117" mass="13186">MLSTSSKSLFQSLPSSVDFSPPSPQTSLHLPHKNKNHQEQKKKKNRSRDRRLRSSEAAPNPPPKEPIGIRPKRPSVPNPLLFSSPSYVYKILFNVSTNAPHLILSFLHRPQQTPSSN</sequence>
<protein>
    <submittedName>
        <fullName evidence="1">Uncharacterized protein</fullName>
    </submittedName>
</protein>
<evidence type="ECO:0000313" key="1">
    <source>
        <dbReference type="EMBL" id="KAJ8636016.1"/>
    </source>
</evidence>
<organism evidence="1 2">
    <name type="scientific">Persea americana</name>
    <name type="common">Avocado</name>
    <dbReference type="NCBI Taxonomy" id="3435"/>
    <lineage>
        <taxon>Eukaryota</taxon>
        <taxon>Viridiplantae</taxon>
        <taxon>Streptophyta</taxon>
        <taxon>Embryophyta</taxon>
        <taxon>Tracheophyta</taxon>
        <taxon>Spermatophyta</taxon>
        <taxon>Magnoliopsida</taxon>
        <taxon>Magnoliidae</taxon>
        <taxon>Laurales</taxon>
        <taxon>Lauraceae</taxon>
        <taxon>Persea</taxon>
    </lineage>
</organism>
<gene>
    <name evidence="1" type="ORF">MRB53_010283</name>
</gene>
<dbReference type="EMBL" id="CM056811">
    <property type="protein sequence ID" value="KAJ8636016.1"/>
    <property type="molecule type" value="Genomic_DNA"/>
</dbReference>